<gene>
    <name evidence="2" type="ORF">GCM10009039_08580</name>
</gene>
<proteinExistence type="predicted"/>
<organism evidence="2 3">
    <name type="scientific">Halocalculus aciditolerans</name>
    <dbReference type="NCBI Taxonomy" id="1383812"/>
    <lineage>
        <taxon>Archaea</taxon>
        <taxon>Methanobacteriati</taxon>
        <taxon>Methanobacteriota</taxon>
        <taxon>Stenosarchaea group</taxon>
        <taxon>Halobacteria</taxon>
        <taxon>Halobacteriales</taxon>
        <taxon>Halobacteriaceae</taxon>
        <taxon>Halocalculus</taxon>
    </lineage>
</organism>
<keyword evidence="1" id="KW-0812">Transmembrane</keyword>
<comment type="caution">
    <text evidence="2">The sequence shown here is derived from an EMBL/GenBank/DDBJ whole genome shotgun (WGS) entry which is preliminary data.</text>
</comment>
<sequence>MGVRSFFDRFVHPYVAMVVVVGIAIWFLSFFVAAAGLYFQRLAGEYQLAVLLFYYSGVIGTIGIVVIAACILYLGAIWLLRDVLGVIGS</sequence>
<evidence type="ECO:0000313" key="2">
    <source>
        <dbReference type="EMBL" id="GGL52611.1"/>
    </source>
</evidence>
<keyword evidence="1" id="KW-1133">Transmembrane helix</keyword>
<dbReference type="RefSeq" id="WP_188976179.1">
    <property type="nucleotide sequence ID" value="NZ_BMPG01000001.1"/>
</dbReference>
<evidence type="ECO:0008006" key="4">
    <source>
        <dbReference type="Google" id="ProtNLM"/>
    </source>
</evidence>
<name>A0A830F1J9_9EURY</name>
<dbReference type="Proteomes" id="UP000607197">
    <property type="component" value="Unassembled WGS sequence"/>
</dbReference>
<evidence type="ECO:0000256" key="1">
    <source>
        <dbReference type="SAM" id="Phobius"/>
    </source>
</evidence>
<feature type="transmembrane region" description="Helical" evidence="1">
    <location>
        <begin position="51"/>
        <end position="80"/>
    </location>
</feature>
<reference evidence="2" key="2">
    <citation type="submission" date="2020-09" db="EMBL/GenBank/DDBJ databases">
        <authorList>
            <person name="Sun Q."/>
            <person name="Ohkuma M."/>
        </authorList>
    </citation>
    <scope>NUCLEOTIDE SEQUENCE</scope>
    <source>
        <strain evidence="2">JCM 19596</strain>
    </source>
</reference>
<reference evidence="2" key="1">
    <citation type="journal article" date="2014" name="Int. J. Syst. Evol. Microbiol.">
        <title>Complete genome sequence of Corynebacterium casei LMG S-19264T (=DSM 44701T), isolated from a smear-ripened cheese.</title>
        <authorList>
            <consortium name="US DOE Joint Genome Institute (JGI-PGF)"/>
            <person name="Walter F."/>
            <person name="Albersmeier A."/>
            <person name="Kalinowski J."/>
            <person name="Ruckert C."/>
        </authorList>
    </citation>
    <scope>NUCLEOTIDE SEQUENCE</scope>
    <source>
        <strain evidence="2">JCM 19596</strain>
    </source>
</reference>
<protein>
    <recommendedName>
        <fullName evidence="4">Yip1 domain-containing protein</fullName>
    </recommendedName>
</protein>
<accession>A0A830F1J9</accession>
<keyword evidence="1" id="KW-0472">Membrane</keyword>
<feature type="transmembrane region" description="Helical" evidence="1">
    <location>
        <begin position="14"/>
        <end position="39"/>
    </location>
</feature>
<dbReference type="EMBL" id="BMPG01000001">
    <property type="protein sequence ID" value="GGL52611.1"/>
    <property type="molecule type" value="Genomic_DNA"/>
</dbReference>
<dbReference type="OrthoDB" id="211356at2157"/>
<evidence type="ECO:0000313" key="3">
    <source>
        <dbReference type="Proteomes" id="UP000607197"/>
    </source>
</evidence>
<keyword evidence="3" id="KW-1185">Reference proteome</keyword>
<dbReference type="AlphaFoldDB" id="A0A830F1J9"/>